<comment type="cofactor">
    <cofactor evidence="2">
        <name>Mg(2+)</name>
        <dbReference type="ChEBI" id="CHEBI:18420"/>
    </cofactor>
</comment>
<dbReference type="InterPro" id="IPR036637">
    <property type="entry name" value="Phosphohistidine_dom_sf"/>
</dbReference>
<reference evidence="15" key="1">
    <citation type="submission" date="2022-06" db="EMBL/GenBank/DDBJ databases">
        <title>Complete genome of Pseudomonas hydrolytica DSWY01T.</title>
        <authorList>
            <person name="Jung J."/>
            <person name="Jeon C.O."/>
        </authorList>
    </citation>
    <scope>NUCLEOTIDE SEQUENCE</scope>
    <source>
        <strain evidence="15">DSWY01</strain>
    </source>
</reference>
<dbReference type="PANTHER" id="PTHR46244">
    <property type="entry name" value="PHOSPHOENOLPYRUVATE-PROTEIN PHOSPHOTRANSFERASE"/>
    <property type="match status" value="1"/>
</dbReference>
<evidence type="ECO:0000256" key="8">
    <source>
        <dbReference type="ARBA" id="ARBA00022597"/>
    </source>
</evidence>
<proteinExistence type="inferred from homology"/>
<dbReference type="EC" id="2.7.3.9" evidence="5"/>
<keyword evidence="9 15" id="KW-0808">Transferase</keyword>
<comment type="catalytic activity">
    <reaction evidence="1">
        <text>L-histidyl-[protein] + phosphoenolpyruvate = N(pros)-phospho-L-histidyl-[protein] + pyruvate</text>
        <dbReference type="Rhea" id="RHEA:23880"/>
        <dbReference type="Rhea" id="RHEA-COMP:9745"/>
        <dbReference type="Rhea" id="RHEA-COMP:9746"/>
        <dbReference type="ChEBI" id="CHEBI:15361"/>
        <dbReference type="ChEBI" id="CHEBI:29979"/>
        <dbReference type="ChEBI" id="CHEBI:58702"/>
        <dbReference type="ChEBI" id="CHEBI:64837"/>
        <dbReference type="EC" id="2.7.3.9"/>
    </reaction>
</comment>
<dbReference type="InterPro" id="IPR006318">
    <property type="entry name" value="PTS_EI-like"/>
</dbReference>
<evidence type="ECO:0000256" key="3">
    <source>
        <dbReference type="ARBA" id="ARBA00004496"/>
    </source>
</evidence>
<evidence type="ECO:0000256" key="12">
    <source>
        <dbReference type="ARBA" id="ARBA00022777"/>
    </source>
</evidence>
<dbReference type="Gene3D" id="3.20.20.60">
    <property type="entry name" value="Phosphoenolpyruvate-binding domains"/>
    <property type="match status" value="1"/>
</dbReference>
<dbReference type="InterPro" id="IPR003018">
    <property type="entry name" value="GAF"/>
</dbReference>
<dbReference type="InterPro" id="IPR040442">
    <property type="entry name" value="Pyrv_kinase-like_dom_sf"/>
</dbReference>
<dbReference type="Pfam" id="PF00391">
    <property type="entry name" value="PEP-utilizers"/>
    <property type="match status" value="1"/>
</dbReference>
<comment type="similarity">
    <text evidence="4">Belongs to the PEP-utilizing enzyme family.</text>
</comment>
<keyword evidence="8" id="KW-0762">Sugar transport</keyword>
<gene>
    <name evidence="15" type="primary">ptsP</name>
    <name evidence="15" type="ORF">L1F06_022830</name>
</gene>
<name>A0ABY5A6F5_9GAMM</name>
<dbReference type="GO" id="GO:0008965">
    <property type="term" value="F:phosphoenolpyruvate-protein phosphotransferase activity"/>
    <property type="evidence" value="ECO:0007669"/>
    <property type="project" value="UniProtKB-EC"/>
</dbReference>
<keyword evidence="7" id="KW-0963">Cytoplasm</keyword>
<dbReference type="InterPro" id="IPR029016">
    <property type="entry name" value="GAF-like_dom_sf"/>
</dbReference>
<dbReference type="SMART" id="SM00065">
    <property type="entry name" value="GAF"/>
    <property type="match status" value="1"/>
</dbReference>
<dbReference type="SUPFAM" id="SSF47831">
    <property type="entry name" value="Enzyme I of the PEP:sugar phosphotransferase system HPr-binding (sub)domain"/>
    <property type="match status" value="1"/>
</dbReference>
<evidence type="ECO:0000313" key="16">
    <source>
        <dbReference type="Proteomes" id="UP001054897"/>
    </source>
</evidence>
<evidence type="ECO:0000256" key="4">
    <source>
        <dbReference type="ARBA" id="ARBA00007837"/>
    </source>
</evidence>
<keyword evidence="16" id="KW-1185">Reference proteome</keyword>
<dbReference type="InterPro" id="IPR036618">
    <property type="entry name" value="PtsI_HPr-bd_sf"/>
</dbReference>
<evidence type="ECO:0000256" key="13">
    <source>
        <dbReference type="ARBA" id="ARBA00022842"/>
    </source>
</evidence>
<dbReference type="InterPro" id="IPR015813">
    <property type="entry name" value="Pyrv/PenolPyrv_kinase-like_dom"/>
</dbReference>
<dbReference type="PANTHER" id="PTHR46244:SF1">
    <property type="entry name" value="PHOSPHOENOLPYRUVATE-DEPENDENT PHOSPHOTRANSFERASE SYSTEM"/>
    <property type="match status" value="1"/>
</dbReference>
<dbReference type="Gene3D" id="1.10.274.10">
    <property type="entry name" value="PtsI, HPr-binding domain"/>
    <property type="match status" value="1"/>
</dbReference>
<protein>
    <recommendedName>
        <fullName evidence="5">phosphoenolpyruvate--protein phosphotransferase</fullName>
        <ecNumber evidence="5">2.7.3.9</ecNumber>
    </recommendedName>
</protein>
<keyword evidence="12" id="KW-0418">Kinase</keyword>
<dbReference type="PRINTS" id="PR01736">
    <property type="entry name" value="PHPHTRNFRASE"/>
</dbReference>
<accession>A0ABY5A6F5</accession>
<dbReference type="Pfam" id="PF02896">
    <property type="entry name" value="PEP-utilizers_C"/>
    <property type="match status" value="1"/>
</dbReference>
<dbReference type="EMBL" id="CP099397">
    <property type="protein sequence ID" value="USR39460.1"/>
    <property type="molecule type" value="Genomic_DNA"/>
</dbReference>
<evidence type="ECO:0000256" key="10">
    <source>
        <dbReference type="ARBA" id="ARBA00022683"/>
    </source>
</evidence>
<sequence>MLNTLRKIVQEVNAAKDLKAALSIIVQRVKEAMGSQVCSVYLLDAETNRFVLMATEGLNKRSIGKVSMAPSEGLVGLVGTREEPLNLENAADHPRYRYFAETGEERYASFLGAPIIHHRRVMGVLVVQQKERRQFDEGEEAFLVTMSAQLAGVIAHAEATGSIRGLGRQGKGVQEAKFVGVPGAPGAAVGTAVVVLPPADLNVVPDRSVDDIAAELELFDKALGWVREDMQELSEKLATQLRKEERALFDVYLMMLDDAALGNEVRKVIKSGQWAQGALRQVVLDHVKRFELMDDAYLRERASDVRDLGRRLLAYLQEERKTSLVYPDNTILVSEELSPAMLGEVPEGKLAGLISVTGSGNSHVAIFARAMGIPTVMGVVDLPYSKIDGIKLIVDGYHGEVFTNPSELLSKQYADVVEEERQLTEGLDALRALPCETLDGHRMPLWVNTGLLADVARAQQRGAEGVGLYRTEVPFMINERFPSEKEQLATYREQLQAFHPLPVTMRTLDIGGDKALSYFPIKEENPFLGWRGIRVTLDHPEIFLVQTRAMLKASEGLNNLRILLPMISGTQELEEALHLIHRAWGEVRDEGTDVPLPPIGVMIEIPAAVYQTRELARQVDFLSVGSNDLTQYLLAVDRNNPRVADLYDFLHPAVLQALQKVVNDAHLEGKPVSICGEMAGDPAAAVLLLAMGFDSLSMNATNLPKVKWLLRQVTQSKAKELLGQVMTMDNPHLIYSTLHLALRNLGLGRVINPASNIQA</sequence>
<evidence type="ECO:0000256" key="1">
    <source>
        <dbReference type="ARBA" id="ARBA00000683"/>
    </source>
</evidence>
<evidence type="ECO:0000256" key="5">
    <source>
        <dbReference type="ARBA" id="ARBA00012232"/>
    </source>
</evidence>
<evidence type="ECO:0000259" key="14">
    <source>
        <dbReference type="SMART" id="SM00065"/>
    </source>
</evidence>
<dbReference type="Pfam" id="PF01590">
    <property type="entry name" value="GAF"/>
    <property type="match status" value="1"/>
</dbReference>
<dbReference type="InterPro" id="IPR008279">
    <property type="entry name" value="PEP-util_enz_mobile_dom"/>
</dbReference>
<dbReference type="Proteomes" id="UP001054897">
    <property type="component" value="Chromosome"/>
</dbReference>
<dbReference type="InterPro" id="IPR023151">
    <property type="entry name" value="PEP_util_CS"/>
</dbReference>
<evidence type="ECO:0000256" key="11">
    <source>
        <dbReference type="ARBA" id="ARBA00022723"/>
    </source>
</evidence>
<dbReference type="SUPFAM" id="SSF52009">
    <property type="entry name" value="Phosphohistidine domain"/>
    <property type="match status" value="1"/>
</dbReference>
<dbReference type="InterPro" id="IPR050499">
    <property type="entry name" value="PEP-utilizing_PTS_enzyme"/>
</dbReference>
<evidence type="ECO:0000256" key="9">
    <source>
        <dbReference type="ARBA" id="ARBA00022679"/>
    </source>
</evidence>
<keyword evidence="11" id="KW-0479">Metal-binding</keyword>
<dbReference type="Gene3D" id="3.50.30.10">
    <property type="entry name" value="Phosphohistidine domain"/>
    <property type="match status" value="1"/>
</dbReference>
<evidence type="ECO:0000256" key="2">
    <source>
        <dbReference type="ARBA" id="ARBA00001946"/>
    </source>
</evidence>
<dbReference type="Gene3D" id="3.30.450.40">
    <property type="match status" value="1"/>
</dbReference>
<dbReference type="Pfam" id="PF05524">
    <property type="entry name" value="PEP-utilisers_N"/>
    <property type="match status" value="1"/>
</dbReference>
<keyword evidence="10" id="KW-0598">Phosphotransferase system</keyword>
<comment type="subcellular location">
    <subcellularLocation>
        <location evidence="3">Cytoplasm</location>
    </subcellularLocation>
</comment>
<dbReference type="NCBIfam" id="NF008283">
    <property type="entry name" value="PRK11061.1"/>
    <property type="match status" value="1"/>
</dbReference>
<keyword evidence="6" id="KW-0813">Transport</keyword>
<dbReference type="PROSITE" id="PS00742">
    <property type="entry name" value="PEP_ENZYMES_2"/>
    <property type="match status" value="1"/>
</dbReference>
<dbReference type="InterPro" id="IPR000121">
    <property type="entry name" value="PEP_util_C"/>
</dbReference>
<dbReference type="SUPFAM" id="SSF55781">
    <property type="entry name" value="GAF domain-like"/>
    <property type="match status" value="1"/>
</dbReference>
<dbReference type="RefSeq" id="WP_004373918.1">
    <property type="nucleotide sequence ID" value="NZ_CP099397.1"/>
</dbReference>
<keyword evidence="13" id="KW-0460">Magnesium</keyword>
<evidence type="ECO:0000256" key="6">
    <source>
        <dbReference type="ARBA" id="ARBA00022448"/>
    </source>
</evidence>
<dbReference type="InterPro" id="IPR008731">
    <property type="entry name" value="PTS_EIN"/>
</dbReference>
<organism evidence="15 16">
    <name type="scientific">Ectopseudomonas hydrolytica</name>
    <dbReference type="NCBI Taxonomy" id="2493633"/>
    <lineage>
        <taxon>Bacteria</taxon>
        <taxon>Pseudomonadati</taxon>
        <taxon>Pseudomonadota</taxon>
        <taxon>Gammaproteobacteria</taxon>
        <taxon>Pseudomonadales</taxon>
        <taxon>Pseudomonadaceae</taxon>
        <taxon>Ectopseudomonas</taxon>
    </lineage>
</organism>
<evidence type="ECO:0000256" key="7">
    <source>
        <dbReference type="ARBA" id="ARBA00022490"/>
    </source>
</evidence>
<feature type="domain" description="GAF" evidence="14">
    <location>
        <begin position="17"/>
        <end position="164"/>
    </location>
</feature>
<dbReference type="GeneID" id="300083865"/>
<dbReference type="NCBIfam" id="TIGR01417">
    <property type="entry name" value="PTS_I_fam"/>
    <property type="match status" value="1"/>
</dbReference>
<evidence type="ECO:0000313" key="15">
    <source>
        <dbReference type="EMBL" id="USR39460.1"/>
    </source>
</evidence>
<dbReference type="SUPFAM" id="SSF51621">
    <property type="entry name" value="Phosphoenolpyruvate/pyruvate domain"/>
    <property type="match status" value="1"/>
</dbReference>